<name>A0AAN7R9Z6_TRANT</name>
<dbReference type="EMBL" id="JAXQNO010000008">
    <property type="protein sequence ID" value="KAK4792781.1"/>
    <property type="molecule type" value="Genomic_DNA"/>
</dbReference>
<keyword evidence="3" id="KW-1185">Reference proteome</keyword>
<feature type="region of interest" description="Disordered" evidence="1">
    <location>
        <begin position="171"/>
        <end position="233"/>
    </location>
</feature>
<dbReference type="Pfam" id="PF15370">
    <property type="entry name" value="NOPCHAP1"/>
    <property type="match status" value="1"/>
</dbReference>
<dbReference type="Proteomes" id="UP001346149">
    <property type="component" value="Unassembled WGS sequence"/>
</dbReference>
<dbReference type="GO" id="GO:0062064">
    <property type="term" value="F:box C/D methylation guide snoRNP complex binding"/>
    <property type="evidence" value="ECO:0007669"/>
    <property type="project" value="TreeGrafter"/>
</dbReference>
<feature type="compositionally biased region" description="Acidic residues" evidence="1">
    <location>
        <begin position="177"/>
        <end position="193"/>
    </location>
</feature>
<accession>A0AAN7R9Z6</accession>
<dbReference type="GO" id="GO:0000492">
    <property type="term" value="P:box C/D snoRNP assembly"/>
    <property type="evidence" value="ECO:0007669"/>
    <property type="project" value="InterPro"/>
</dbReference>
<sequence>MKFLNSILVASVNVASFVFSCTGEIRRLLFFCKGCYWGIEMQPASKELLQLEGNSSTSSIEFSLLVCDKKTSASQNGQGLADKKPVIGEVPKSQVLGKVRDFLGSFSESTNKLQAEARHNPENFDIEVLDGNESQVIEMDLMLGIADLHTPEAIAAAEAAVSSYQPVLPLFGSGSETDTEESSSDDDGDILEENDGRKKMDLPSASGGSKPGKDVSCEITKRVSKKRPRILEL</sequence>
<dbReference type="PANTHER" id="PTHR28674:SF1">
    <property type="entry name" value="NOP PROTEIN CHAPERONE 1"/>
    <property type="match status" value="1"/>
</dbReference>
<dbReference type="AlphaFoldDB" id="A0AAN7R9Z6"/>
<evidence type="ECO:0000313" key="3">
    <source>
        <dbReference type="Proteomes" id="UP001346149"/>
    </source>
</evidence>
<feature type="compositionally biased region" description="Basic and acidic residues" evidence="1">
    <location>
        <begin position="211"/>
        <end position="221"/>
    </location>
</feature>
<dbReference type="InterPro" id="IPR027921">
    <property type="entry name" value="NOPCHAP1"/>
</dbReference>
<dbReference type="PROSITE" id="PS51257">
    <property type="entry name" value="PROKAR_LIPOPROTEIN"/>
    <property type="match status" value="1"/>
</dbReference>
<organism evidence="2 3">
    <name type="scientific">Trapa natans</name>
    <name type="common">Water chestnut</name>
    <dbReference type="NCBI Taxonomy" id="22666"/>
    <lineage>
        <taxon>Eukaryota</taxon>
        <taxon>Viridiplantae</taxon>
        <taxon>Streptophyta</taxon>
        <taxon>Embryophyta</taxon>
        <taxon>Tracheophyta</taxon>
        <taxon>Spermatophyta</taxon>
        <taxon>Magnoliopsida</taxon>
        <taxon>eudicotyledons</taxon>
        <taxon>Gunneridae</taxon>
        <taxon>Pentapetalae</taxon>
        <taxon>rosids</taxon>
        <taxon>malvids</taxon>
        <taxon>Myrtales</taxon>
        <taxon>Lythraceae</taxon>
        <taxon>Trapa</taxon>
    </lineage>
</organism>
<comment type="caution">
    <text evidence="2">The sequence shown here is derived from an EMBL/GenBank/DDBJ whole genome shotgun (WGS) entry which is preliminary data.</text>
</comment>
<protein>
    <submittedName>
        <fullName evidence="2">Uncharacterized protein</fullName>
    </submittedName>
</protein>
<gene>
    <name evidence="2" type="ORF">SAY86_023216</name>
</gene>
<reference evidence="2 3" key="1">
    <citation type="journal article" date="2023" name="Hortic Res">
        <title>Pangenome of water caltrop reveals structural variations and asymmetric subgenome divergence after allopolyploidization.</title>
        <authorList>
            <person name="Zhang X."/>
            <person name="Chen Y."/>
            <person name="Wang L."/>
            <person name="Yuan Y."/>
            <person name="Fang M."/>
            <person name="Shi L."/>
            <person name="Lu R."/>
            <person name="Comes H.P."/>
            <person name="Ma Y."/>
            <person name="Chen Y."/>
            <person name="Huang G."/>
            <person name="Zhou Y."/>
            <person name="Zheng Z."/>
            <person name="Qiu Y."/>
        </authorList>
    </citation>
    <scope>NUCLEOTIDE SEQUENCE [LARGE SCALE GENOMIC DNA]</scope>
    <source>
        <strain evidence="2">F231</strain>
    </source>
</reference>
<proteinExistence type="predicted"/>
<evidence type="ECO:0000256" key="1">
    <source>
        <dbReference type="SAM" id="MobiDB-lite"/>
    </source>
</evidence>
<evidence type="ECO:0000313" key="2">
    <source>
        <dbReference type="EMBL" id="KAK4792781.1"/>
    </source>
</evidence>
<dbReference type="PANTHER" id="PTHR28674">
    <property type="entry name" value="SIMILAR TO DNA SEGMENT, CHR 10, WAYNE STATE UNIVERSITY 102,-EXPRESSED"/>
    <property type="match status" value="1"/>
</dbReference>
<feature type="compositionally biased region" description="Basic residues" evidence="1">
    <location>
        <begin position="222"/>
        <end position="233"/>
    </location>
</feature>